<organism evidence="1 2">
    <name type="scientific">Naganishia cerealis</name>
    <dbReference type="NCBI Taxonomy" id="610337"/>
    <lineage>
        <taxon>Eukaryota</taxon>
        <taxon>Fungi</taxon>
        <taxon>Dikarya</taxon>
        <taxon>Basidiomycota</taxon>
        <taxon>Agaricomycotina</taxon>
        <taxon>Tremellomycetes</taxon>
        <taxon>Filobasidiales</taxon>
        <taxon>Filobasidiaceae</taxon>
        <taxon>Naganishia</taxon>
    </lineage>
</organism>
<evidence type="ECO:0000313" key="2">
    <source>
        <dbReference type="Proteomes" id="UP001241377"/>
    </source>
</evidence>
<proteinExistence type="predicted"/>
<dbReference type="EMBL" id="JASBWR010000090">
    <property type="protein sequence ID" value="KAJ9096886.1"/>
    <property type="molecule type" value="Genomic_DNA"/>
</dbReference>
<accession>A0ACC2VDF9</accession>
<protein>
    <submittedName>
        <fullName evidence="1">Uncharacterized protein</fullName>
    </submittedName>
</protein>
<gene>
    <name evidence="1" type="ORF">QFC19_006984</name>
</gene>
<dbReference type="Proteomes" id="UP001241377">
    <property type="component" value="Unassembled WGS sequence"/>
</dbReference>
<name>A0ACC2VDF9_9TREE</name>
<sequence length="638" mass="73429">MLRQKPNKPEHHDKVQRTPPAQVVWKRSEFVEDVKFPSKEVVLELVEIFFENQYKGIFPFIHKPSFLAFLNSNRFSPETYFDDYNAIIEDKESIKRMKFPDPILLVSILALCCRFYPLLAQSTECSSSTSNTLTHTEYFQRSLGMTPTEASKYYGEQARYLLKEVFDEPTVQRIQALVLLSSHEWGEGNSARSFVYVGIAARMALILGLGAEVNLPDEGGVLDENEQLIYIESRRRTIWSIYMMDRCNSSGRNRSSAIKVSDIEVNLPCEEREFLFGIPGKTLRYNDIIVRIKSKDIVSMQQMPVCNFTIVVFEIWSKVARWVGEMDGKLNRSRNLNSDETYSQLTAELKHLQESLPNHLKFNEHNLQAHISHFDGAHFGYFHALLLLCDIFLLRETFFCGQTALPSGCWKLSLLQMLNLLKDLTLLISTLKRKNMMVIAPFTAFEVFTASISGLFFYAYPNQILKKQFLLEDRGKDDEVINAEIQEIKEGFRSVAYSNMDMLVDWANSWELAKRWYHSINKLGQVFESCLSENTSLLENESIRHEIQDYGDGTVGEIHTTVKTRRVSIQNLLASNSGSEYLPEESGSDSTLNVQDFRHGDDFYIKLIPSPVLDIFSSSASPGFMQRFDTEWENIDRL</sequence>
<keyword evidence="2" id="KW-1185">Reference proteome</keyword>
<comment type="caution">
    <text evidence="1">The sequence shown here is derived from an EMBL/GenBank/DDBJ whole genome shotgun (WGS) entry which is preliminary data.</text>
</comment>
<evidence type="ECO:0000313" key="1">
    <source>
        <dbReference type="EMBL" id="KAJ9096886.1"/>
    </source>
</evidence>
<reference evidence="1" key="1">
    <citation type="submission" date="2023-04" db="EMBL/GenBank/DDBJ databases">
        <title>Draft Genome sequencing of Naganishia species isolated from polar environments using Oxford Nanopore Technology.</title>
        <authorList>
            <person name="Leo P."/>
            <person name="Venkateswaran K."/>
        </authorList>
    </citation>
    <scope>NUCLEOTIDE SEQUENCE</scope>
    <source>
        <strain evidence="1">MNA-CCFEE 5261</strain>
    </source>
</reference>